<dbReference type="InterPro" id="IPR025669">
    <property type="entry name" value="AAA_dom"/>
</dbReference>
<dbReference type="RefSeq" id="WP_159446492.1">
    <property type="nucleotide sequence ID" value="NZ_FUYN01000018.1"/>
</dbReference>
<dbReference type="PANTHER" id="PTHR13696:SF99">
    <property type="entry name" value="COBYRINIC ACID AC-DIAMIDE SYNTHASE"/>
    <property type="match status" value="1"/>
</dbReference>
<evidence type="ECO:0000256" key="1">
    <source>
        <dbReference type="ARBA" id="ARBA00006976"/>
    </source>
</evidence>
<keyword evidence="7" id="KW-1185">Reference proteome</keyword>
<evidence type="ECO:0000256" key="4">
    <source>
        <dbReference type="ARBA" id="ARBA00071824"/>
    </source>
</evidence>
<dbReference type="Proteomes" id="UP000243406">
    <property type="component" value="Unassembled WGS sequence"/>
</dbReference>
<organism evidence="6 7">
    <name type="scientific">Acetoanaerobium noterae</name>
    <dbReference type="NCBI Taxonomy" id="745369"/>
    <lineage>
        <taxon>Bacteria</taxon>
        <taxon>Bacillati</taxon>
        <taxon>Bacillota</taxon>
        <taxon>Clostridia</taxon>
        <taxon>Peptostreptococcales</taxon>
        <taxon>Filifactoraceae</taxon>
        <taxon>Acetoanaerobium</taxon>
    </lineage>
</organism>
<dbReference type="FunFam" id="3.40.50.300:FF:000285">
    <property type="entry name" value="Sporulation initiation inhibitor Soj"/>
    <property type="match status" value="1"/>
</dbReference>
<dbReference type="OrthoDB" id="9815116at2"/>
<evidence type="ECO:0000259" key="5">
    <source>
        <dbReference type="Pfam" id="PF13614"/>
    </source>
</evidence>
<dbReference type="PIRSF" id="PIRSF009320">
    <property type="entry name" value="Nuc_binding_HP_1000"/>
    <property type="match status" value="1"/>
</dbReference>
<name>A0A1T5DVF4_9FIRM</name>
<comment type="similarity">
    <text evidence="1">Belongs to the ParA family.</text>
</comment>
<protein>
    <recommendedName>
        <fullName evidence="4">Sporulation initiation inhibitor protein Soj</fullName>
    </recommendedName>
</protein>
<dbReference type="Pfam" id="PF13614">
    <property type="entry name" value="AAA_31"/>
    <property type="match status" value="1"/>
</dbReference>
<evidence type="ECO:0000313" key="6">
    <source>
        <dbReference type="EMBL" id="SKB75621.1"/>
    </source>
</evidence>
<dbReference type="CDD" id="cd02042">
    <property type="entry name" value="ParAB_family"/>
    <property type="match status" value="1"/>
</dbReference>
<dbReference type="EMBL" id="FUYN01000018">
    <property type="protein sequence ID" value="SKB75621.1"/>
    <property type="molecule type" value="Genomic_DNA"/>
</dbReference>
<evidence type="ECO:0000313" key="7">
    <source>
        <dbReference type="Proteomes" id="UP000243406"/>
    </source>
</evidence>
<gene>
    <name evidence="6" type="ORF">SAMN02745120_0161</name>
</gene>
<dbReference type="Gene3D" id="3.40.50.300">
    <property type="entry name" value="P-loop containing nucleotide triphosphate hydrolases"/>
    <property type="match status" value="1"/>
</dbReference>
<feature type="domain" description="AAA" evidence="5">
    <location>
        <begin position="3"/>
        <end position="182"/>
    </location>
</feature>
<dbReference type="SUPFAM" id="SSF52540">
    <property type="entry name" value="P-loop containing nucleoside triphosphate hydrolases"/>
    <property type="match status" value="1"/>
</dbReference>
<evidence type="ECO:0000256" key="2">
    <source>
        <dbReference type="ARBA" id="ARBA00049360"/>
    </source>
</evidence>
<evidence type="ECO:0000256" key="3">
    <source>
        <dbReference type="ARBA" id="ARBA00062323"/>
    </source>
</evidence>
<proteinExistence type="inferred from homology"/>
<dbReference type="InterPro" id="IPR027417">
    <property type="entry name" value="P-loop_NTPase"/>
</dbReference>
<reference evidence="7" key="1">
    <citation type="submission" date="2017-02" db="EMBL/GenBank/DDBJ databases">
        <authorList>
            <person name="Varghese N."/>
            <person name="Submissions S."/>
        </authorList>
    </citation>
    <scope>NUCLEOTIDE SEQUENCE [LARGE SCALE GENOMIC DNA]</scope>
    <source>
        <strain evidence="7">ATCC 35199</strain>
    </source>
</reference>
<dbReference type="InterPro" id="IPR050678">
    <property type="entry name" value="DNA_Partitioning_ATPase"/>
</dbReference>
<dbReference type="AlphaFoldDB" id="A0A1T5DVF4"/>
<comment type="catalytic activity">
    <reaction evidence="2">
        <text>ATP + H2O = ADP + phosphate + H(+)</text>
        <dbReference type="Rhea" id="RHEA:13065"/>
        <dbReference type="ChEBI" id="CHEBI:15377"/>
        <dbReference type="ChEBI" id="CHEBI:15378"/>
        <dbReference type="ChEBI" id="CHEBI:30616"/>
        <dbReference type="ChEBI" id="CHEBI:43474"/>
        <dbReference type="ChEBI" id="CHEBI:456216"/>
    </reaction>
</comment>
<comment type="subunit">
    <text evidence="3">Dimerizes in the presence of ATP but not ADP; ATP-binding is required for double-stranded (ds)DNA-binding. Interacts with DnaA.</text>
</comment>
<sequence length="260" mass="29241">MKNVISFINFKGGVGKTTSTISIAGELSSRGYKVLIVDLDPSGNLSSAVGRKGDNKEMDHTSKLLKGVENPSDLVLSTDIENLFIIPTCSGNLTRTMREIQSESFRRTDIRLKKGLEPLQDTFDYILVDCGPSDNILNLNAMTASDNLIVPMRLEKYSLEGFDYLQEMVFAIKEETNPELKILGIVETMYKTRSALYKELHESIQNSQFGNLLFNTIIRQNSKMEESPFAELPVCLYDKKSNGAIDYKDLTDEILERMSK</sequence>
<dbReference type="PANTHER" id="PTHR13696">
    <property type="entry name" value="P-LOOP CONTAINING NUCLEOSIDE TRIPHOSPHATE HYDROLASE"/>
    <property type="match status" value="1"/>
</dbReference>
<accession>A0A1T5DVF4</accession>